<dbReference type="EMBL" id="AMWX01000008">
    <property type="protein sequence ID" value="EKO36367.1"/>
    <property type="molecule type" value="Genomic_DNA"/>
</dbReference>
<gene>
    <name evidence="2" type="ORF">B273_1437</name>
</gene>
<dbReference type="Proteomes" id="UP000010310">
    <property type="component" value="Unassembled WGS sequence"/>
</dbReference>
<keyword evidence="3" id="KW-1185">Reference proteome</keyword>
<dbReference type="STRING" id="1208365.B273_1437"/>
<organism evidence="2 3">
    <name type="scientific">SAR86 cluster bacterium SAR86E</name>
    <dbReference type="NCBI Taxonomy" id="1208365"/>
    <lineage>
        <taxon>Bacteria</taxon>
        <taxon>Pseudomonadati</taxon>
        <taxon>Pseudomonadota</taxon>
        <taxon>Gammaproteobacteria</taxon>
        <taxon>SAR86 cluster</taxon>
    </lineage>
</organism>
<feature type="transmembrane region" description="Helical" evidence="1">
    <location>
        <begin position="12"/>
        <end position="28"/>
    </location>
</feature>
<evidence type="ECO:0000313" key="3">
    <source>
        <dbReference type="Proteomes" id="UP000010310"/>
    </source>
</evidence>
<sequence length="199" mass="22182">MLIYKDYKKNKIVSFPIITLIALISYFISRAALKSSKQVYAGLSLALLMIVGLMIYTNGLSILALHVSATSFSIVILIVTFFETTLLERHITKIKKGEIGSNVKSVEREYNEIFILIGFGLGGIVLSLISGLLVLGELDMELIFKIIFTAFALIIYLLTFLGVKYANLKVRYAVRGTILSFAMVLLAYFGNSIFLINYL</sequence>
<accession>K6FCH1</accession>
<keyword evidence="1" id="KW-0472">Membrane</keyword>
<keyword evidence="1" id="KW-0812">Transmembrane</keyword>
<feature type="transmembrane region" description="Helical" evidence="1">
    <location>
        <begin position="40"/>
        <end position="57"/>
    </location>
</feature>
<dbReference type="AlphaFoldDB" id="K6FCH1"/>
<name>K6FCH1_9GAMM</name>
<protein>
    <submittedName>
        <fullName evidence="2">Putative membrane protein</fullName>
    </submittedName>
</protein>
<keyword evidence="1" id="KW-1133">Transmembrane helix</keyword>
<reference evidence="2 3" key="1">
    <citation type="submission" date="2012-09" db="EMBL/GenBank/DDBJ databases">
        <authorList>
            <person name="Dupont C.L."/>
            <person name="Rusch D.B."/>
            <person name="Lombardo M.-J."/>
            <person name="Novotny M."/>
            <person name="Yee-Greenbaum J."/>
            <person name="Laskin R."/>
        </authorList>
    </citation>
    <scope>NUCLEOTIDE SEQUENCE [LARGE SCALE GENOMIC DNA]</scope>
    <source>
        <strain evidence="2">SAR86E</strain>
    </source>
</reference>
<evidence type="ECO:0000256" key="1">
    <source>
        <dbReference type="SAM" id="Phobius"/>
    </source>
</evidence>
<feature type="transmembrane region" description="Helical" evidence="1">
    <location>
        <begin position="113"/>
        <end position="136"/>
    </location>
</feature>
<feature type="transmembrane region" description="Helical" evidence="1">
    <location>
        <begin position="142"/>
        <end position="166"/>
    </location>
</feature>
<feature type="transmembrane region" description="Helical" evidence="1">
    <location>
        <begin position="63"/>
        <end position="87"/>
    </location>
</feature>
<evidence type="ECO:0000313" key="2">
    <source>
        <dbReference type="EMBL" id="EKO36367.1"/>
    </source>
</evidence>
<proteinExistence type="predicted"/>
<comment type="caution">
    <text evidence="2">The sequence shown here is derived from an EMBL/GenBank/DDBJ whole genome shotgun (WGS) entry which is preliminary data.</text>
</comment>
<feature type="transmembrane region" description="Helical" evidence="1">
    <location>
        <begin position="178"/>
        <end position="198"/>
    </location>
</feature>